<feature type="domain" description="Dipeptidylpeptidase IV N-terminal" evidence="3">
    <location>
        <begin position="125"/>
        <end position="460"/>
    </location>
</feature>
<dbReference type="AlphaFoldDB" id="R7ZRH6"/>
<dbReference type="Pfam" id="PF00326">
    <property type="entry name" value="Peptidase_S9"/>
    <property type="match status" value="1"/>
</dbReference>
<organism evidence="4 5">
    <name type="scientific">Lunatimonas lonarensis</name>
    <dbReference type="NCBI Taxonomy" id="1232681"/>
    <lineage>
        <taxon>Bacteria</taxon>
        <taxon>Pseudomonadati</taxon>
        <taxon>Bacteroidota</taxon>
        <taxon>Cytophagia</taxon>
        <taxon>Cytophagales</taxon>
        <taxon>Cyclobacteriaceae</taxon>
    </lineage>
</organism>
<gene>
    <name evidence="4" type="ORF">ADIS_2789</name>
</gene>
<dbReference type="Proteomes" id="UP000013909">
    <property type="component" value="Unassembled WGS sequence"/>
</dbReference>
<dbReference type="SUPFAM" id="SSF53474">
    <property type="entry name" value="alpha/beta-Hydrolases"/>
    <property type="match status" value="1"/>
</dbReference>
<dbReference type="EMBL" id="AQHR01000080">
    <property type="protein sequence ID" value="EON76730.1"/>
    <property type="molecule type" value="Genomic_DNA"/>
</dbReference>
<accession>R7ZRH6</accession>
<feature type="chain" id="PRO_5004461879" evidence="1">
    <location>
        <begin position="24"/>
        <end position="756"/>
    </location>
</feature>
<feature type="domain" description="Peptidase S9 prolyl oligopeptidase catalytic" evidence="2">
    <location>
        <begin position="550"/>
        <end position="742"/>
    </location>
</feature>
<dbReference type="Pfam" id="PF00930">
    <property type="entry name" value="DPPIV_N"/>
    <property type="match status" value="1"/>
</dbReference>
<dbReference type="InterPro" id="IPR001375">
    <property type="entry name" value="Peptidase_S9_cat"/>
</dbReference>
<reference evidence="4 5" key="1">
    <citation type="submission" date="2013-02" db="EMBL/GenBank/DDBJ databases">
        <title>A novel strain isolated from Lonar lake, Maharashtra, India.</title>
        <authorList>
            <person name="Singh A."/>
        </authorList>
    </citation>
    <scope>NUCLEOTIDE SEQUENCE [LARGE SCALE GENOMIC DNA]</scope>
    <source>
        <strain evidence="4 5">AK24</strain>
    </source>
</reference>
<dbReference type="InterPro" id="IPR050278">
    <property type="entry name" value="Serine_Prot_S9B/DPPIV"/>
</dbReference>
<keyword evidence="5" id="KW-1185">Reference proteome</keyword>
<proteinExistence type="predicted"/>
<evidence type="ECO:0000259" key="2">
    <source>
        <dbReference type="Pfam" id="PF00326"/>
    </source>
</evidence>
<feature type="signal peptide" evidence="1">
    <location>
        <begin position="1"/>
        <end position="23"/>
    </location>
</feature>
<protein>
    <submittedName>
        <fullName evidence="4">Peptidase S9B, dipeptidylpeptidase IV-like protein</fullName>
    </submittedName>
</protein>
<dbReference type="GO" id="GO:0006508">
    <property type="term" value="P:proteolysis"/>
    <property type="evidence" value="ECO:0007669"/>
    <property type="project" value="InterPro"/>
</dbReference>
<dbReference type="STRING" id="1232681.ADIS_2789"/>
<evidence type="ECO:0000259" key="3">
    <source>
        <dbReference type="Pfam" id="PF00930"/>
    </source>
</evidence>
<dbReference type="PANTHER" id="PTHR11731">
    <property type="entry name" value="PROTEASE FAMILY S9B,C DIPEPTIDYL-PEPTIDASE IV-RELATED"/>
    <property type="match status" value="1"/>
</dbReference>
<dbReference type="OrthoDB" id="9812921at2"/>
<name>R7ZRH6_9BACT</name>
<dbReference type="GO" id="GO:0008236">
    <property type="term" value="F:serine-type peptidase activity"/>
    <property type="evidence" value="ECO:0007669"/>
    <property type="project" value="InterPro"/>
</dbReference>
<dbReference type="Gene3D" id="3.40.50.1820">
    <property type="entry name" value="alpha/beta hydrolase"/>
    <property type="match status" value="1"/>
</dbReference>
<keyword evidence="1" id="KW-0732">Signal</keyword>
<evidence type="ECO:0000256" key="1">
    <source>
        <dbReference type="SAM" id="SignalP"/>
    </source>
</evidence>
<evidence type="ECO:0000313" key="4">
    <source>
        <dbReference type="EMBL" id="EON76730.1"/>
    </source>
</evidence>
<dbReference type="GO" id="GO:0008239">
    <property type="term" value="F:dipeptidyl-peptidase activity"/>
    <property type="evidence" value="ECO:0007669"/>
    <property type="project" value="TreeGrafter"/>
</dbReference>
<comment type="caution">
    <text evidence="4">The sequence shown here is derived from an EMBL/GenBank/DDBJ whole genome shotgun (WGS) entry which is preliminary data.</text>
</comment>
<dbReference type="RefSeq" id="WP_010854923.1">
    <property type="nucleotide sequence ID" value="NZ_AQHR01000080.1"/>
</dbReference>
<dbReference type="SUPFAM" id="SSF82171">
    <property type="entry name" value="DPP6 N-terminal domain-like"/>
    <property type="match status" value="1"/>
</dbReference>
<evidence type="ECO:0000313" key="5">
    <source>
        <dbReference type="Proteomes" id="UP000013909"/>
    </source>
</evidence>
<dbReference type="PATRIC" id="fig|1288963.3.peg.2778"/>
<dbReference type="InterPro" id="IPR029058">
    <property type="entry name" value="AB_hydrolase_fold"/>
</dbReference>
<dbReference type="PANTHER" id="PTHR11731:SF193">
    <property type="entry name" value="DIPEPTIDYL PEPTIDASE 9"/>
    <property type="match status" value="1"/>
</dbReference>
<sequence>MQRLIPAFFGVPILLCIALTVQAQVTEETYRKASYFLSGNLQKQVFHMEVSPNWLRDSAAFWHVTQTEEGKRFFVTTISEKTTREAFDHNKLAHRLAEASGEEISSDDLPFSRIQPGNDGLIEFSWRGHRWSYDPDTDALEKTEEPKVSSGTILSPDGRWEAFSKDYNLYVRDVGTGVERRLSSDGTKELSYANRYGWSDLMKGEQGIRPENFHAVWSPDSKKILTGLHDTRLAEKMFLLDYSQDDRYRPELYGYFRGSPGDTTVVYEIPVVFDLESGQKTVLPHLKSPHFMPAQLRWDSKGGTIYGIFYHRGFKRYDVIEVDVMSGKTRIVHTEKQDTHIDYQHFFRKIGQDRFLLGSEKSGWRHLYLYDWQSGRQLQQITSGEYPVTDVVHVDSEGDLVYFMASGKEWGRNPYYPHLYKVNMNGSGLKLLTEENAYHEVSLSPDSRYFVTNFSTVDQPTQSEVRRLEDGSKWMKVSEADASHVYSRGYKSPREFTAMAKDGETHLFGIYHIPSDFDPAKKYPVVNYSYTGPHTAITPKTFKGALLGLQQSLAELGFVVVTVDGLGTAGRSKKFQDASYRNLGDGTTDHVLAIRQLAAKHTFLDLDRVGIFGHSAGGYDAARAMLLHPDFFKVGVSSAGNHDQRMEKAWWPEMYMGYPVGDFYEEQSNVRNAGNLKGRLLLAHGSMDENVNPSGTFKFIEALVKEGKDFDLFIWPSRNHSFGRTDGDYFTKKRWDYFIEHLLGEKPLLHYKLVTK</sequence>
<dbReference type="InterPro" id="IPR002469">
    <property type="entry name" value="Peptidase_S9B_N"/>
</dbReference>
<dbReference type="Gene3D" id="2.140.10.30">
    <property type="entry name" value="Dipeptidylpeptidase IV, N-terminal domain"/>
    <property type="match status" value="1"/>
</dbReference>